<evidence type="ECO:0000259" key="3">
    <source>
        <dbReference type="Pfam" id="PF00561"/>
    </source>
</evidence>
<feature type="domain" description="AB hydrolase-1" evidence="3">
    <location>
        <begin position="170"/>
        <end position="326"/>
    </location>
</feature>
<accession>A0A7S3TED2</accession>
<keyword evidence="2" id="KW-0472">Membrane</keyword>
<dbReference type="AlphaFoldDB" id="A0A7S3TED2"/>
<dbReference type="Pfam" id="PF00561">
    <property type="entry name" value="Abhydrolase_1"/>
    <property type="match status" value="1"/>
</dbReference>
<proteinExistence type="predicted"/>
<dbReference type="InterPro" id="IPR000073">
    <property type="entry name" value="AB_hydrolase_1"/>
</dbReference>
<evidence type="ECO:0000256" key="2">
    <source>
        <dbReference type="SAM" id="Phobius"/>
    </source>
</evidence>
<dbReference type="Gene3D" id="3.40.50.1820">
    <property type="entry name" value="alpha/beta hydrolase"/>
    <property type="match status" value="1"/>
</dbReference>
<dbReference type="EMBL" id="HBIQ01079148">
    <property type="protein sequence ID" value="CAE0581833.1"/>
    <property type="molecule type" value="Transcribed_RNA"/>
</dbReference>
<evidence type="ECO:0000313" key="4">
    <source>
        <dbReference type="EMBL" id="CAE0581833.1"/>
    </source>
</evidence>
<organism evidence="4">
    <name type="scientific">Strombidinopsis acuminata</name>
    <dbReference type="NCBI Taxonomy" id="141414"/>
    <lineage>
        <taxon>Eukaryota</taxon>
        <taxon>Sar</taxon>
        <taxon>Alveolata</taxon>
        <taxon>Ciliophora</taxon>
        <taxon>Intramacronucleata</taxon>
        <taxon>Spirotrichea</taxon>
        <taxon>Choreotrichia</taxon>
        <taxon>Choreotrichida</taxon>
        <taxon>Strombidinopsidae</taxon>
        <taxon>Strombidinopsis</taxon>
    </lineage>
</organism>
<keyword evidence="2" id="KW-1133">Transmembrane helix</keyword>
<sequence length="434" mass="48007">MTAATSSEQQPILPSAGNEKKNSSCVNAKCCMICACLSCLGVLLVVVGAYYFLVNFVTGIAIDGFVKEQTEWIYENCEGFVNMSNMADTAWWPGCGYNNFTKPNGCGEPCYSDEWISELRAFDREEKPGRIASYKSRPGKGYEDKDLEVVTLRGWLLPAAKGKAVHHPPPRIVIQHGFTSNSNKVRQIIMAVILRQLGFDVLVNNLRDHCYSDNSTARVVEWGHAYPYDLLGAWDYARRDPDGHLGGELPAAKVGLLGISMGAFTAVNSFSMEGDVPAAWVDSPPSAPGSVFEQGLGLEMASMGISFLGPIVKQPAWKNTEDYAKTKGVDLNEHLPTEMLPHGPETKRPFMIVGNKGDQTVPIEELYKIKGVAEEYPEKYDLSTWVNQGNCHDSSHCLDHLRLYSEYKAKLCVFWRKAFDMSTEGCQDESASKL</sequence>
<gene>
    <name evidence="4" type="ORF">SACU0126_LOCUS25250</name>
</gene>
<reference evidence="4" key="1">
    <citation type="submission" date="2021-01" db="EMBL/GenBank/DDBJ databases">
        <authorList>
            <person name="Corre E."/>
            <person name="Pelletier E."/>
            <person name="Niang G."/>
            <person name="Scheremetjew M."/>
            <person name="Finn R."/>
            <person name="Kale V."/>
            <person name="Holt S."/>
            <person name="Cochrane G."/>
            <person name="Meng A."/>
            <person name="Brown T."/>
            <person name="Cohen L."/>
        </authorList>
    </citation>
    <scope>NUCLEOTIDE SEQUENCE</scope>
    <source>
        <strain evidence="4">SPMC142</strain>
    </source>
</reference>
<evidence type="ECO:0000256" key="1">
    <source>
        <dbReference type="SAM" id="MobiDB-lite"/>
    </source>
</evidence>
<feature type="region of interest" description="Disordered" evidence="1">
    <location>
        <begin position="1"/>
        <end position="20"/>
    </location>
</feature>
<feature type="compositionally biased region" description="Polar residues" evidence="1">
    <location>
        <begin position="1"/>
        <end position="12"/>
    </location>
</feature>
<feature type="transmembrane region" description="Helical" evidence="2">
    <location>
        <begin position="30"/>
        <end position="53"/>
    </location>
</feature>
<dbReference type="InterPro" id="IPR029058">
    <property type="entry name" value="AB_hydrolase_fold"/>
</dbReference>
<keyword evidence="2" id="KW-0812">Transmembrane</keyword>
<protein>
    <recommendedName>
        <fullName evidence="3">AB hydrolase-1 domain-containing protein</fullName>
    </recommendedName>
</protein>
<name>A0A7S3TED2_9SPIT</name>
<dbReference type="SUPFAM" id="SSF53474">
    <property type="entry name" value="alpha/beta-Hydrolases"/>
    <property type="match status" value="1"/>
</dbReference>